<accession>A0ABQ7V9D5</accession>
<dbReference type="PANTHER" id="PTHR47969">
    <property type="entry name" value="CHROMOSOME-ASSOCIATED KINESIN KIF4A-RELATED"/>
    <property type="match status" value="1"/>
</dbReference>
<keyword evidence="3 7" id="KW-0547">Nucleotide-binding</keyword>
<evidence type="ECO:0000256" key="1">
    <source>
        <dbReference type="ARBA" id="ARBA00004496"/>
    </source>
</evidence>
<evidence type="ECO:0000256" key="9">
    <source>
        <dbReference type="SAM" id="MobiDB-lite"/>
    </source>
</evidence>
<comment type="caution">
    <text evidence="11">The sequence shown here is derived from an EMBL/GenBank/DDBJ whole genome shotgun (WGS) entry which is preliminary data.</text>
</comment>
<dbReference type="SUPFAM" id="SSF52540">
    <property type="entry name" value="P-loop containing nucleoside triphosphate hydrolases"/>
    <property type="match status" value="1"/>
</dbReference>
<comment type="similarity">
    <text evidence="7">Belongs to the TRAFAC class myosin-kinesin ATPase superfamily. Kinesin family.</text>
</comment>
<dbReference type="InterPro" id="IPR027640">
    <property type="entry name" value="Kinesin-like_fam"/>
</dbReference>
<dbReference type="CDD" id="cd01372">
    <property type="entry name" value="KISc_KIF4"/>
    <property type="match status" value="1"/>
</dbReference>
<keyword evidence="6 7" id="KW-0505">Motor protein</keyword>
<feature type="compositionally biased region" description="Polar residues" evidence="9">
    <location>
        <begin position="700"/>
        <end position="716"/>
    </location>
</feature>
<dbReference type="Gene3D" id="3.40.850.10">
    <property type="entry name" value="Kinesin motor domain"/>
    <property type="match status" value="1"/>
</dbReference>
<keyword evidence="5 8" id="KW-0175">Coiled coil</keyword>
<feature type="region of interest" description="Disordered" evidence="9">
    <location>
        <begin position="695"/>
        <end position="716"/>
    </location>
</feature>
<keyword evidence="2" id="KW-0963">Cytoplasm</keyword>
<gene>
    <name evidence="11" type="ORF">KY290_023612</name>
</gene>
<dbReference type="EMBL" id="JAIVGD010000015">
    <property type="protein sequence ID" value="KAH0760119.1"/>
    <property type="molecule type" value="Genomic_DNA"/>
</dbReference>
<dbReference type="PROSITE" id="PS00411">
    <property type="entry name" value="KINESIN_MOTOR_1"/>
    <property type="match status" value="1"/>
</dbReference>
<dbReference type="PANTHER" id="PTHR47969:SF15">
    <property type="entry name" value="CHROMOSOME-ASSOCIATED KINESIN KIF4A-RELATED"/>
    <property type="match status" value="1"/>
</dbReference>
<evidence type="ECO:0000256" key="3">
    <source>
        <dbReference type="ARBA" id="ARBA00022741"/>
    </source>
</evidence>
<dbReference type="Pfam" id="PF25764">
    <property type="entry name" value="KIF21A_4th"/>
    <property type="match status" value="1"/>
</dbReference>
<evidence type="ECO:0000256" key="7">
    <source>
        <dbReference type="PROSITE-ProRule" id="PRU00283"/>
    </source>
</evidence>
<dbReference type="InterPro" id="IPR036961">
    <property type="entry name" value="Kinesin_motor_dom_sf"/>
</dbReference>
<protein>
    <recommendedName>
        <fullName evidence="10">Kinesin motor domain-containing protein</fullName>
    </recommendedName>
</protein>
<dbReference type="InterPro" id="IPR001752">
    <property type="entry name" value="Kinesin_motor_dom"/>
</dbReference>
<dbReference type="SMART" id="SM00129">
    <property type="entry name" value="KISc"/>
    <property type="match status" value="1"/>
</dbReference>
<name>A0ABQ7V9D5_SOLTU</name>
<sequence>METSPGEDCCVKVAVHIRPLIGDEKLQGCKDCVSVVHGKPQVQIGTHSFTFDHVYGSTASPSTAMYQECVAPLVDGLFQGYNATVLAYGQTGSGKTYTMGTGFKDGFQTGLIPLVMNSLFNKIETSKNQAEFQLHVSFIEIHKEEVRDLLDSVCVNKSETANGHNGKVNIPGKPPIQIRESSNGVITLAGSTERSVRTLKEMADCLEQGSLSRATGSTNMNNQSSRSHAIFTITMEQMRKTGSNDGNSNECMTEEYLCAKLHLVDLAGSERAKRTGSDGLRFKEGVHINRGLLALGNVISALGDEKKRKEGVHVPYRDSKLTRLLQDSLGGNSRTVMIACISPADINAEETLNTLKYANRARNIQNKPVINRDPVSSEMLKMRQQLEFLQAELCARGGGASSDEIQVLKDRISWLEANNEELSRELHEYRRRGSGTEQCGAEVKANGVFSVKSEGLKRGLQSIESSDYPMSENGDSGDMDDEAAKEWEHTLLQDSLDKELSELNRRLEQKESEMKLYGGSDNTMALKQHFGKKLLELEEEKRAVQLERDRLLAEVENLANNDGQAIKLQDTHSQKLKSLEAQIQDLKKKQENQVQLLKQKQKSDDAAKRLQDEIQSIKAQKVQLQHKIKQEAEQFRQWKASREKELLQLKKEGRRNEYERHKLLALNQRQKMVLQRKTEEAAMATKRLKELLEARKSSGRENSVTSNGHVANGQSNEKSLQRWLDHELEVMVNVHEVRHEYEKQSQVRAALGEELAVLKQVDEFASKGLSPPRGKNGFSRASSMSPNARMARISSLENMLGISSNSLVAMASQLSEAEERERAFSNRGRWNQLRSMGDAKSLLQYMFNSLADTRCQLWEKELEIKEMKEQMKELIGLLRQSEIRRKEVEKELKQAVSVALSSPASGNSNKHFVDEMSGPPSPIPVPAQKQLKYSAGIANASVREAAAFMDQTRKMVPLGQLTMKKLTVAGQGGKLWRWKRSHHQWLLQFKWKWQKPWKLSEWIRHSDETIMRSRPRTQALPDIMCRNGR</sequence>
<evidence type="ECO:0000256" key="5">
    <source>
        <dbReference type="ARBA" id="ARBA00023054"/>
    </source>
</evidence>
<dbReference type="Pfam" id="PF00225">
    <property type="entry name" value="Kinesin"/>
    <property type="match status" value="1"/>
</dbReference>
<feature type="coiled-coil region" evidence="8">
    <location>
        <begin position="850"/>
        <end position="898"/>
    </location>
</feature>
<proteinExistence type="inferred from homology"/>
<evidence type="ECO:0000259" key="10">
    <source>
        <dbReference type="PROSITE" id="PS50067"/>
    </source>
</evidence>
<evidence type="ECO:0000256" key="4">
    <source>
        <dbReference type="ARBA" id="ARBA00022840"/>
    </source>
</evidence>
<evidence type="ECO:0000313" key="11">
    <source>
        <dbReference type="EMBL" id="KAH0760119.1"/>
    </source>
</evidence>
<evidence type="ECO:0000256" key="6">
    <source>
        <dbReference type="ARBA" id="ARBA00023175"/>
    </source>
</evidence>
<dbReference type="PRINTS" id="PR00380">
    <property type="entry name" value="KINESINHEAVY"/>
</dbReference>
<comment type="subcellular location">
    <subcellularLocation>
        <location evidence="1">Cytoplasm</location>
    </subcellularLocation>
</comment>
<keyword evidence="4 7" id="KW-0067">ATP-binding</keyword>
<keyword evidence="12" id="KW-1185">Reference proteome</keyword>
<feature type="coiled-coil region" evidence="8">
    <location>
        <begin position="493"/>
        <end position="634"/>
    </location>
</feature>
<evidence type="ECO:0000256" key="8">
    <source>
        <dbReference type="SAM" id="Coils"/>
    </source>
</evidence>
<dbReference type="InterPro" id="IPR027417">
    <property type="entry name" value="P-loop_NTPase"/>
</dbReference>
<feature type="binding site" evidence="7">
    <location>
        <begin position="89"/>
        <end position="96"/>
    </location>
    <ligand>
        <name>ATP</name>
        <dbReference type="ChEBI" id="CHEBI:30616"/>
    </ligand>
</feature>
<dbReference type="PROSITE" id="PS50067">
    <property type="entry name" value="KINESIN_MOTOR_2"/>
    <property type="match status" value="1"/>
</dbReference>
<dbReference type="InterPro" id="IPR019821">
    <property type="entry name" value="Kinesin_motor_CS"/>
</dbReference>
<evidence type="ECO:0000313" key="12">
    <source>
        <dbReference type="Proteomes" id="UP000826656"/>
    </source>
</evidence>
<evidence type="ECO:0000256" key="2">
    <source>
        <dbReference type="ARBA" id="ARBA00022490"/>
    </source>
</evidence>
<feature type="domain" description="Kinesin motor" evidence="10">
    <location>
        <begin position="10"/>
        <end position="364"/>
    </location>
</feature>
<feature type="coiled-coil region" evidence="8">
    <location>
        <begin position="405"/>
        <end position="432"/>
    </location>
</feature>
<organism evidence="11 12">
    <name type="scientific">Solanum tuberosum</name>
    <name type="common">Potato</name>
    <dbReference type="NCBI Taxonomy" id="4113"/>
    <lineage>
        <taxon>Eukaryota</taxon>
        <taxon>Viridiplantae</taxon>
        <taxon>Streptophyta</taxon>
        <taxon>Embryophyta</taxon>
        <taxon>Tracheophyta</taxon>
        <taxon>Spermatophyta</taxon>
        <taxon>Magnoliopsida</taxon>
        <taxon>eudicotyledons</taxon>
        <taxon>Gunneridae</taxon>
        <taxon>Pentapetalae</taxon>
        <taxon>asterids</taxon>
        <taxon>lamiids</taxon>
        <taxon>Solanales</taxon>
        <taxon>Solanaceae</taxon>
        <taxon>Solanoideae</taxon>
        <taxon>Solaneae</taxon>
        <taxon>Solanum</taxon>
    </lineage>
</organism>
<dbReference type="Proteomes" id="UP000826656">
    <property type="component" value="Unassembled WGS sequence"/>
</dbReference>
<reference evidence="11 12" key="1">
    <citation type="journal article" date="2021" name="bioRxiv">
        <title>Chromosome-scale and haplotype-resolved genome assembly of a tetraploid potato cultivar.</title>
        <authorList>
            <person name="Sun H."/>
            <person name="Jiao W.-B."/>
            <person name="Krause K."/>
            <person name="Campoy J.A."/>
            <person name="Goel M."/>
            <person name="Folz-Donahue K."/>
            <person name="Kukat C."/>
            <person name="Huettel B."/>
            <person name="Schneeberger K."/>
        </authorList>
    </citation>
    <scope>NUCLEOTIDE SEQUENCE [LARGE SCALE GENOMIC DNA]</scope>
    <source>
        <strain evidence="11">SolTubOtavaFocal</strain>
        <tissue evidence="11">Leaves</tissue>
    </source>
</reference>